<gene>
    <name evidence="3" type="ORF">AB1Y20_021848</name>
</gene>
<evidence type="ECO:0000313" key="3">
    <source>
        <dbReference type="EMBL" id="KAL1522210.1"/>
    </source>
</evidence>
<keyword evidence="4" id="KW-1185">Reference proteome</keyword>
<evidence type="ECO:0000313" key="4">
    <source>
        <dbReference type="Proteomes" id="UP001515480"/>
    </source>
</evidence>
<keyword evidence="1" id="KW-0863">Zinc-finger</keyword>
<dbReference type="PROSITE" id="PS50103">
    <property type="entry name" value="ZF_C3H1"/>
    <property type="match status" value="1"/>
</dbReference>
<name>A0AB34JJG8_PRYPA</name>
<dbReference type="GO" id="GO:0008270">
    <property type="term" value="F:zinc ion binding"/>
    <property type="evidence" value="ECO:0007669"/>
    <property type="project" value="UniProtKB-KW"/>
</dbReference>
<sequence length="155" mass="17135">MVKQISKQRNISHAETLREAKIERVKEADGKRKRAMAIAVPRFDPRNPCNHLAKGKCAAGAKCKFDHSFYGAGTPGNTDWTAISKIECKLPRRMWGECASGRNCVYTCSTTDMCTEADMANAGGAGVQDPPPFPTKRHDGVEDRVAQLPRPMCRR</sequence>
<keyword evidence="1" id="KW-0862">Zinc</keyword>
<comment type="caution">
    <text evidence="3">The sequence shown here is derived from an EMBL/GenBank/DDBJ whole genome shotgun (WGS) entry which is preliminary data.</text>
</comment>
<keyword evidence="1" id="KW-0479">Metal-binding</keyword>
<organism evidence="3 4">
    <name type="scientific">Prymnesium parvum</name>
    <name type="common">Toxic golden alga</name>
    <dbReference type="NCBI Taxonomy" id="97485"/>
    <lineage>
        <taxon>Eukaryota</taxon>
        <taxon>Haptista</taxon>
        <taxon>Haptophyta</taxon>
        <taxon>Prymnesiophyceae</taxon>
        <taxon>Prymnesiales</taxon>
        <taxon>Prymnesiaceae</taxon>
        <taxon>Prymnesium</taxon>
    </lineage>
</organism>
<feature type="zinc finger region" description="C3H1-type" evidence="1">
    <location>
        <begin position="43"/>
        <end position="70"/>
    </location>
</feature>
<dbReference type="AlphaFoldDB" id="A0AB34JJG8"/>
<protein>
    <recommendedName>
        <fullName evidence="2">C3H1-type domain-containing protein</fullName>
    </recommendedName>
</protein>
<evidence type="ECO:0000256" key="1">
    <source>
        <dbReference type="PROSITE-ProRule" id="PRU00723"/>
    </source>
</evidence>
<reference evidence="3 4" key="1">
    <citation type="journal article" date="2024" name="Science">
        <title>Giant polyketide synthase enzymes in the biosynthesis of giant marine polyether toxins.</title>
        <authorList>
            <person name="Fallon T.R."/>
            <person name="Shende V.V."/>
            <person name="Wierzbicki I.H."/>
            <person name="Pendleton A.L."/>
            <person name="Watervoot N.F."/>
            <person name="Auber R.P."/>
            <person name="Gonzalez D.J."/>
            <person name="Wisecaver J.H."/>
            <person name="Moore B.S."/>
        </authorList>
    </citation>
    <scope>NUCLEOTIDE SEQUENCE [LARGE SCALE GENOMIC DNA]</scope>
    <source>
        <strain evidence="3 4">12B1</strain>
    </source>
</reference>
<feature type="domain" description="C3H1-type" evidence="2">
    <location>
        <begin position="43"/>
        <end position="70"/>
    </location>
</feature>
<dbReference type="EMBL" id="JBGBPQ010000007">
    <property type="protein sequence ID" value="KAL1522210.1"/>
    <property type="molecule type" value="Genomic_DNA"/>
</dbReference>
<accession>A0AB34JJG8</accession>
<dbReference type="Proteomes" id="UP001515480">
    <property type="component" value="Unassembled WGS sequence"/>
</dbReference>
<dbReference type="Pfam" id="PF00642">
    <property type="entry name" value="zf-CCCH"/>
    <property type="match status" value="1"/>
</dbReference>
<evidence type="ECO:0000259" key="2">
    <source>
        <dbReference type="PROSITE" id="PS50103"/>
    </source>
</evidence>
<dbReference type="InterPro" id="IPR000571">
    <property type="entry name" value="Znf_CCCH"/>
</dbReference>
<proteinExistence type="predicted"/>